<keyword evidence="6 10" id="KW-0067">ATP-binding</keyword>
<dbReference type="InterPro" id="IPR004500">
    <property type="entry name" value="Pro-tRNA-synth_IIa_bac-type"/>
</dbReference>
<dbReference type="InterPro" id="IPR023716">
    <property type="entry name" value="Prolyl-tRNA_ligase_IIa_type2"/>
</dbReference>
<proteinExistence type="inferred from homology"/>
<dbReference type="PROSITE" id="PS50862">
    <property type="entry name" value="AA_TRNA_LIGASE_II"/>
    <property type="match status" value="1"/>
</dbReference>
<dbReference type="Proteomes" id="UP000055047">
    <property type="component" value="Unassembled WGS sequence"/>
</dbReference>
<evidence type="ECO:0000259" key="11">
    <source>
        <dbReference type="PROSITE" id="PS50862"/>
    </source>
</evidence>
<dbReference type="InterPro" id="IPR004154">
    <property type="entry name" value="Anticodon-bd"/>
</dbReference>
<dbReference type="FunFam" id="3.30.930.10:FF:000042">
    <property type="entry name" value="probable proline--tRNA ligase, mitochondrial"/>
    <property type="match status" value="1"/>
</dbReference>
<evidence type="ECO:0000256" key="10">
    <source>
        <dbReference type="HAMAP-Rule" id="MF_01570"/>
    </source>
</evidence>
<dbReference type="NCBIfam" id="NF008979">
    <property type="entry name" value="PRK12325.1"/>
    <property type="match status" value="1"/>
</dbReference>
<dbReference type="RefSeq" id="WP_060757550.1">
    <property type="nucleotide sequence ID" value="NZ_CCXQ01000012.1"/>
</dbReference>
<dbReference type="InterPro" id="IPR002314">
    <property type="entry name" value="aa-tRNA-synt_IIb"/>
</dbReference>
<dbReference type="HAMAP" id="MF_01570">
    <property type="entry name" value="Pro_tRNA_synth_type2"/>
    <property type="match status" value="1"/>
</dbReference>
<comment type="subunit">
    <text evidence="2 10">Homodimer.</text>
</comment>
<comment type="function">
    <text evidence="10">Catalyzes the attachment of proline to tRNA(Pro) in a two-step reaction: proline is first activated by ATP to form Pro-AMP and then transferred to the acceptor end of tRNA(Pro).</text>
</comment>
<dbReference type="InterPro" id="IPR045864">
    <property type="entry name" value="aa-tRNA-synth_II/BPL/LPL"/>
</dbReference>
<dbReference type="Gene3D" id="3.40.50.800">
    <property type="entry name" value="Anticodon-binding domain"/>
    <property type="match status" value="1"/>
</dbReference>
<dbReference type="SUPFAM" id="SSF55681">
    <property type="entry name" value="Class II aaRS and biotin synthetases"/>
    <property type="match status" value="1"/>
</dbReference>
<evidence type="ECO:0000256" key="8">
    <source>
        <dbReference type="ARBA" id="ARBA00023146"/>
    </source>
</evidence>
<dbReference type="Pfam" id="PF03129">
    <property type="entry name" value="HGTP_anticodon"/>
    <property type="match status" value="1"/>
</dbReference>
<dbReference type="PANTHER" id="PTHR42753:SF2">
    <property type="entry name" value="PROLINE--TRNA LIGASE"/>
    <property type="match status" value="1"/>
</dbReference>
<dbReference type="AlphaFoldDB" id="A0A098EF33"/>
<evidence type="ECO:0000256" key="9">
    <source>
        <dbReference type="ARBA" id="ARBA00047671"/>
    </source>
</evidence>
<dbReference type="GO" id="GO:0005524">
    <property type="term" value="F:ATP binding"/>
    <property type="evidence" value="ECO:0007669"/>
    <property type="project" value="UniProtKB-UniRule"/>
</dbReference>
<dbReference type="InterPro" id="IPR050062">
    <property type="entry name" value="Pro-tRNA_synthetase"/>
</dbReference>
<protein>
    <recommendedName>
        <fullName evidence="10">Proline--tRNA ligase</fullName>
        <ecNumber evidence="10">6.1.1.15</ecNumber>
    </recommendedName>
    <alternativeName>
        <fullName evidence="10">Prolyl-tRNA synthetase</fullName>
        <shortName evidence="10">ProRS</shortName>
    </alternativeName>
</protein>
<dbReference type="CDD" id="cd00861">
    <property type="entry name" value="ProRS_anticodon_short"/>
    <property type="match status" value="1"/>
</dbReference>
<evidence type="ECO:0000313" key="12">
    <source>
        <dbReference type="EMBL" id="CEG20410.1"/>
    </source>
</evidence>
<dbReference type="EC" id="6.1.1.15" evidence="10"/>
<dbReference type="InterPro" id="IPR006195">
    <property type="entry name" value="aa-tRNA-synth_II"/>
</dbReference>
<evidence type="ECO:0000313" key="13">
    <source>
        <dbReference type="Proteomes" id="UP000055047"/>
    </source>
</evidence>
<evidence type="ECO:0000256" key="6">
    <source>
        <dbReference type="ARBA" id="ARBA00022840"/>
    </source>
</evidence>
<comment type="catalytic activity">
    <reaction evidence="9 10">
        <text>tRNA(Pro) + L-proline + ATP = L-prolyl-tRNA(Pro) + AMP + diphosphate</text>
        <dbReference type="Rhea" id="RHEA:14305"/>
        <dbReference type="Rhea" id="RHEA-COMP:9700"/>
        <dbReference type="Rhea" id="RHEA-COMP:9702"/>
        <dbReference type="ChEBI" id="CHEBI:30616"/>
        <dbReference type="ChEBI" id="CHEBI:33019"/>
        <dbReference type="ChEBI" id="CHEBI:60039"/>
        <dbReference type="ChEBI" id="CHEBI:78442"/>
        <dbReference type="ChEBI" id="CHEBI:78532"/>
        <dbReference type="ChEBI" id="CHEBI:456215"/>
        <dbReference type="EC" id="6.1.1.15"/>
    </reaction>
</comment>
<dbReference type="PANTHER" id="PTHR42753">
    <property type="entry name" value="MITOCHONDRIAL RIBOSOME PROTEIN L39/PROLYL-TRNA LIGASE FAMILY MEMBER"/>
    <property type="match status" value="1"/>
</dbReference>
<evidence type="ECO:0000256" key="3">
    <source>
        <dbReference type="ARBA" id="ARBA00022490"/>
    </source>
</evidence>
<organism evidence="12 13">
    <name type="scientific">Anaplasma phagocytophilum</name>
    <name type="common">Ehrlichia phagocytophila</name>
    <dbReference type="NCBI Taxonomy" id="948"/>
    <lineage>
        <taxon>Bacteria</taxon>
        <taxon>Pseudomonadati</taxon>
        <taxon>Pseudomonadota</taxon>
        <taxon>Alphaproteobacteria</taxon>
        <taxon>Rickettsiales</taxon>
        <taxon>Anaplasmataceae</taxon>
        <taxon>Anaplasma</taxon>
        <taxon>phagocytophilum group</taxon>
    </lineage>
</organism>
<dbReference type="InterPro" id="IPR036621">
    <property type="entry name" value="Anticodon-bd_dom_sf"/>
</dbReference>
<keyword evidence="7 10" id="KW-0648">Protein biosynthesis</keyword>
<comment type="similarity">
    <text evidence="10">Belongs to the class-II aminoacyl-tRNA synthetase family. ProS type 2 subfamily.</text>
</comment>
<dbReference type="Gene3D" id="3.30.930.10">
    <property type="entry name" value="Bira Bifunctional Protein, Domain 2"/>
    <property type="match status" value="1"/>
</dbReference>
<keyword evidence="3 10" id="KW-0963">Cytoplasm</keyword>
<dbReference type="GO" id="GO:0005829">
    <property type="term" value="C:cytosol"/>
    <property type="evidence" value="ECO:0007669"/>
    <property type="project" value="TreeGrafter"/>
</dbReference>
<feature type="domain" description="Aminoacyl-transfer RNA synthetases class-II family profile" evidence="11">
    <location>
        <begin position="38"/>
        <end position="330"/>
    </location>
</feature>
<evidence type="ECO:0000256" key="5">
    <source>
        <dbReference type="ARBA" id="ARBA00022741"/>
    </source>
</evidence>
<dbReference type="GO" id="GO:0004827">
    <property type="term" value="F:proline-tRNA ligase activity"/>
    <property type="evidence" value="ECO:0007669"/>
    <property type="project" value="UniProtKB-UniRule"/>
</dbReference>
<evidence type="ECO:0000256" key="1">
    <source>
        <dbReference type="ARBA" id="ARBA00004496"/>
    </source>
</evidence>
<dbReference type="GO" id="GO:0006433">
    <property type="term" value="P:prolyl-tRNA aminoacylation"/>
    <property type="evidence" value="ECO:0007669"/>
    <property type="project" value="UniProtKB-UniRule"/>
</dbReference>
<keyword evidence="5 10" id="KW-0547">Nucleotide-binding</keyword>
<dbReference type="PRINTS" id="PR01046">
    <property type="entry name" value="TRNASYNTHPRO"/>
</dbReference>
<keyword evidence="8 10" id="KW-0030">Aminoacyl-tRNA synthetase</keyword>
<comment type="subcellular location">
    <subcellularLocation>
        <location evidence="1 10">Cytoplasm</location>
    </subcellularLocation>
</comment>
<dbReference type="NCBIfam" id="TIGR00409">
    <property type="entry name" value="proS_fam_II"/>
    <property type="match status" value="1"/>
</dbReference>
<accession>A0A098EF33</accession>
<sequence length="426" mass="48291">MRLSEFYSPTVKNVSSDVVSASHKYSIRAGIVSQTASGIYTLLPLGLMVLRKVENIIREEINAVGFSEILMPTMQPADLWKESQRYDSYGQEMIRIHDRGGREMVLGPTHEEVVTDLVRSSLRSYRDLPVNLYQIQWKFRDELRPRNGILRSREFLMMDAYSFDTDFEKAMKTYDAVFRAYRKAFKRMNLQTIALKADMGAIGGSVSHEFHVLTPTGESTVYYDERALELSEMNDYGIEELKEVYAATDDMHDEKSCGIAPEHLKTARGIEVGHIFYLDDRYSRTMNVKFCNTDGHSGTHVKMGCYGIGISRLIGALIEVFHDDAGIKWPLSVAPFKVGIVNLFSKNEECKRVSERIHSVLPNDSLYDDRDDTPGVKLSRMDLIGLPWQVIVGNSFIKDGVLELKNRATGDIELLSVDDVVSRISV</sequence>
<gene>
    <name evidence="10 12" type="primary">proS</name>
    <name evidence="12" type="ORF">ANAPHAGO_00316</name>
</gene>
<evidence type="ECO:0000256" key="2">
    <source>
        <dbReference type="ARBA" id="ARBA00011738"/>
    </source>
</evidence>
<dbReference type="Pfam" id="PF00587">
    <property type="entry name" value="tRNA-synt_2b"/>
    <property type="match status" value="1"/>
</dbReference>
<evidence type="ECO:0000256" key="7">
    <source>
        <dbReference type="ARBA" id="ARBA00022917"/>
    </source>
</evidence>
<evidence type="ECO:0000256" key="4">
    <source>
        <dbReference type="ARBA" id="ARBA00022598"/>
    </source>
</evidence>
<dbReference type="InterPro" id="IPR033730">
    <property type="entry name" value="ProRS_core_prok"/>
</dbReference>
<dbReference type="EMBL" id="CCXQ01000012">
    <property type="protein sequence ID" value="CEG20410.1"/>
    <property type="molecule type" value="Genomic_DNA"/>
</dbReference>
<dbReference type="InterPro" id="IPR044140">
    <property type="entry name" value="ProRS_anticodon_short"/>
</dbReference>
<dbReference type="CDD" id="cd00779">
    <property type="entry name" value="ProRS_core_prok"/>
    <property type="match status" value="1"/>
</dbReference>
<dbReference type="SUPFAM" id="SSF52954">
    <property type="entry name" value="Class II aaRS ABD-related"/>
    <property type="match status" value="1"/>
</dbReference>
<reference evidence="12 13" key="1">
    <citation type="submission" date="2014-09" db="EMBL/GenBank/DDBJ databases">
        <authorList>
            <person name="Loux Valentin"/>
            <person name="Dugat Thibaut"/>
        </authorList>
    </citation>
    <scope>NUCLEOTIDE SEQUENCE [LARGE SCALE GENOMIC DNA]</scope>
    <source>
        <strain evidence="12 13">BOV-10_179</strain>
    </source>
</reference>
<keyword evidence="4 10" id="KW-0436">Ligase</keyword>
<dbReference type="InterPro" id="IPR002316">
    <property type="entry name" value="Pro-tRNA-ligase_IIa"/>
</dbReference>
<name>A0A098EF33_ANAPH</name>